<name>A0A3N0YI74_ANAGA</name>
<keyword evidence="2" id="KW-0808">Transferase</keyword>
<evidence type="ECO:0000259" key="1">
    <source>
        <dbReference type="Pfam" id="PF07714"/>
    </source>
</evidence>
<proteinExistence type="predicted"/>
<comment type="caution">
    <text evidence="2">The sequence shown here is derived from an EMBL/GenBank/DDBJ whole genome shotgun (WGS) entry which is preliminary data.</text>
</comment>
<dbReference type="Gene3D" id="1.10.510.10">
    <property type="entry name" value="Transferase(Phosphotransferase) domain 1"/>
    <property type="match status" value="1"/>
</dbReference>
<keyword evidence="3" id="KW-1185">Reference proteome</keyword>
<dbReference type="OrthoDB" id="98077at2759"/>
<dbReference type="InterPro" id="IPR001245">
    <property type="entry name" value="Ser-Thr/Tyr_kinase_cat_dom"/>
</dbReference>
<dbReference type="GO" id="GO:0004672">
    <property type="term" value="F:protein kinase activity"/>
    <property type="evidence" value="ECO:0007669"/>
    <property type="project" value="InterPro"/>
</dbReference>
<dbReference type="Proteomes" id="UP000281406">
    <property type="component" value="Unassembled WGS sequence"/>
</dbReference>
<feature type="domain" description="Serine-threonine/tyrosine-protein kinase catalytic" evidence="1">
    <location>
        <begin position="1"/>
        <end position="65"/>
    </location>
</feature>
<organism evidence="2 3">
    <name type="scientific">Anabarilius grahami</name>
    <name type="common">Kanglang fish</name>
    <name type="synonym">Barilius grahami</name>
    <dbReference type="NCBI Taxonomy" id="495550"/>
    <lineage>
        <taxon>Eukaryota</taxon>
        <taxon>Metazoa</taxon>
        <taxon>Chordata</taxon>
        <taxon>Craniata</taxon>
        <taxon>Vertebrata</taxon>
        <taxon>Euteleostomi</taxon>
        <taxon>Actinopterygii</taxon>
        <taxon>Neopterygii</taxon>
        <taxon>Teleostei</taxon>
        <taxon>Ostariophysi</taxon>
        <taxon>Cypriniformes</taxon>
        <taxon>Xenocyprididae</taxon>
        <taxon>Xenocypridinae</taxon>
        <taxon>Xenocypridinae incertae sedis</taxon>
        <taxon>Anabarilius</taxon>
    </lineage>
</organism>
<evidence type="ECO:0000313" key="3">
    <source>
        <dbReference type="Proteomes" id="UP000281406"/>
    </source>
</evidence>
<dbReference type="EMBL" id="RJVU01042551">
    <property type="protein sequence ID" value="ROL45580.1"/>
    <property type="molecule type" value="Genomic_DNA"/>
</dbReference>
<reference evidence="2 3" key="1">
    <citation type="submission" date="2018-10" db="EMBL/GenBank/DDBJ databases">
        <title>Genome assembly for a Yunnan-Guizhou Plateau 3E fish, Anabarilius grahami (Regan), and its evolutionary and genetic applications.</title>
        <authorList>
            <person name="Jiang W."/>
        </authorList>
    </citation>
    <scope>NUCLEOTIDE SEQUENCE [LARGE SCALE GENOMIC DNA]</scope>
    <source>
        <strain evidence="2">AG-KIZ</strain>
        <tissue evidence="2">Muscle</tissue>
    </source>
</reference>
<gene>
    <name evidence="2" type="ORF">DPX16_17696</name>
</gene>
<dbReference type="Pfam" id="PF07714">
    <property type="entry name" value="PK_Tyr_Ser-Thr"/>
    <property type="match status" value="1"/>
</dbReference>
<sequence>MWEITSSRKTLYPGVSNYELLTSWKKDNDILRQGDNDSKLYEVMLSCWHKDPSQRPGFGELDQSLRMLLFELPPLQVSKEAHYISLGLEAASEHQDSAEALEPEVERML</sequence>
<protein>
    <submittedName>
        <fullName evidence="2">Tyrosine-protein kinase receptor UFO</fullName>
    </submittedName>
</protein>
<dbReference type="SUPFAM" id="SSF56112">
    <property type="entry name" value="Protein kinase-like (PK-like)"/>
    <property type="match status" value="1"/>
</dbReference>
<dbReference type="InterPro" id="IPR011009">
    <property type="entry name" value="Kinase-like_dom_sf"/>
</dbReference>
<keyword evidence="2" id="KW-0675">Receptor</keyword>
<accession>A0A3N0YI74</accession>
<dbReference type="AlphaFoldDB" id="A0A3N0YI74"/>
<evidence type="ECO:0000313" key="2">
    <source>
        <dbReference type="EMBL" id="ROL45580.1"/>
    </source>
</evidence>
<keyword evidence="2" id="KW-0418">Kinase</keyword>